<name>A0AAV4LLA8_9BACL</name>
<feature type="signal peptide" evidence="1">
    <location>
        <begin position="1"/>
        <end position="20"/>
    </location>
</feature>
<dbReference type="Proteomes" id="UP001057291">
    <property type="component" value="Unassembled WGS sequence"/>
</dbReference>
<dbReference type="InterPro" id="IPR018392">
    <property type="entry name" value="LysM"/>
</dbReference>
<accession>A0AAV4LLA8</accession>
<evidence type="ECO:0000256" key="1">
    <source>
        <dbReference type="SAM" id="SignalP"/>
    </source>
</evidence>
<protein>
    <recommendedName>
        <fullName evidence="2">LysM domain-containing protein</fullName>
    </recommendedName>
</protein>
<dbReference type="InterPro" id="IPR036779">
    <property type="entry name" value="LysM_dom_sf"/>
</dbReference>
<dbReference type="PROSITE" id="PS51782">
    <property type="entry name" value="LYSM"/>
    <property type="match status" value="1"/>
</dbReference>
<evidence type="ECO:0000313" key="4">
    <source>
        <dbReference type="Proteomes" id="UP001057291"/>
    </source>
</evidence>
<evidence type="ECO:0000313" key="3">
    <source>
        <dbReference type="EMBL" id="GIM48510.1"/>
    </source>
</evidence>
<dbReference type="Pfam" id="PF01476">
    <property type="entry name" value="LysM"/>
    <property type="match status" value="1"/>
</dbReference>
<evidence type="ECO:0000259" key="2">
    <source>
        <dbReference type="PROSITE" id="PS51782"/>
    </source>
</evidence>
<dbReference type="RefSeq" id="WP_282201557.1">
    <property type="nucleotide sequence ID" value="NZ_BOQE01000002.1"/>
</dbReference>
<dbReference type="Gene3D" id="3.10.350.10">
    <property type="entry name" value="LysM domain"/>
    <property type="match status" value="1"/>
</dbReference>
<keyword evidence="1" id="KW-0732">Signal</keyword>
<proteinExistence type="predicted"/>
<feature type="chain" id="PRO_5043853702" description="LysM domain-containing protein" evidence="1">
    <location>
        <begin position="21"/>
        <end position="87"/>
    </location>
</feature>
<dbReference type="SMART" id="SM00257">
    <property type="entry name" value="LysM"/>
    <property type="match status" value="1"/>
</dbReference>
<reference evidence="3" key="1">
    <citation type="journal article" date="2023" name="Int. J. Syst. Evol. Microbiol.">
        <title>Collibacillus ludicampi gen. nov., sp. nov., a new soil bacterium of the family Alicyclobacillaceae.</title>
        <authorList>
            <person name="Jojima T."/>
            <person name="Ioku Y."/>
            <person name="Fukuta Y."/>
            <person name="Shirasaka N."/>
            <person name="Matsumura Y."/>
            <person name="Mori M."/>
        </authorList>
    </citation>
    <scope>NUCLEOTIDE SEQUENCE</scope>
    <source>
        <strain evidence="3">TP075</strain>
    </source>
</reference>
<organism evidence="3 4">
    <name type="scientific">Collibacillus ludicampi</name>
    <dbReference type="NCBI Taxonomy" id="2771369"/>
    <lineage>
        <taxon>Bacteria</taxon>
        <taxon>Bacillati</taxon>
        <taxon>Bacillota</taxon>
        <taxon>Bacilli</taxon>
        <taxon>Bacillales</taxon>
        <taxon>Alicyclobacillaceae</taxon>
        <taxon>Collibacillus</taxon>
    </lineage>
</organism>
<gene>
    <name evidence="3" type="ORF">DNHGIG_40590</name>
</gene>
<dbReference type="EMBL" id="BOQE01000002">
    <property type="protein sequence ID" value="GIM48510.1"/>
    <property type="molecule type" value="Genomic_DNA"/>
</dbReference>
<dbReference type="CDD" id="cd00118">
    <property type="entry name" value="LysM"/>
    <property type="match status" value="1"/>
</dbReference>
<keyword evidence="4" id="KW-1185">Reference proteome</keyword>
<feature type="domain" description="LysM" evidence="2">
    <location>
        <begin position="30"/>
        <end position="80"/>
    </location>
</feature>
<dbReference type="AlphaFoldDB" id="A0AAV4LLA8"/>
<comment type="caution">
    <text evidence="3">The sequence shown here is derived from an EMBL/GenBank/DDBJ whole genome shotgun (WGS) entry which is preliminary data.</text>
</comment>
<sequence length="87" mass="9224">MKIVKNALGVLILTGAFVWATHEKPVEMKTTVVVQPGDTVWSIATKYNGGEANTGKVVAAIEEANGLHSDVIWPGQVLKVPAPSDNN</sequence>
<dbReference type="SUPFAM" id="SSF54106">
    <property type="entry name" value="LysM domain"/>
    <property type="match status" value="1"/>
</dbReference>